<evidence type="ECO:0000313" key="1">
    <source>
        <dbReference type="EMBL" id="PFX11078.1"/>
    </source>
</evidence>
<accession>A0A2B4R3V5</accession>
<sequence>YYTAPGLAWDAALKVTKVELELLSDPDMLLIFEKGIHGGISMIPNRYGKANKKYMNLKFDREKPSKYLTYLDANNLYGRAMCKPLPVRGFKWMSREEIGDWRTSECILEVDLKYPKELYDLHNDYPLAPERIMTNSNKVVKLVPNLNDKKTISFITRISNSALNSA</sequence>
<dbReference type="STRING" id="50429.A0A2B4R3V5"/>
<evidence type="ECO:0008006" key="3">
    <source>
        <dbReference type="Google" id="ProtNLM"/>
    </source>
</evidence>
<reference evidence="2" key="1">
    <citation type="journal article" date="2017" name="bioRxiv">
        <title>Comparative analysis of the genomes of Stylophora pistillata and Acropora digitifera provides evidence for extensive differences between species of corals.</title>
        <authorList>
            <person name="Voolstra C.R."/>
            <person name="Li Y."/>
            <person name="Liew Y.J."/>
            <person name="Baumgarten S."/>
            <person name="Zoccola D."/>
            <person name="Flot J.-F."/>
            <person name="Tambutte S."/>
            <person name="Allemand D."/>
            <person name="Aranda M."/>
        </authorList>
    </citation>
    <scope>NUCLEOTIDE SEQUENCE [LARGE SCALE GENOMIC DNA]</scope>
</reference>
<dbReference type="EMBL" id="LSMT01003901">
    <property type="protein sequence ID" value="PFX11078.1"/>
    <property type="molecule type" value="Genomic_DNA"/>
</dbReference>
<proteinExistence type="predicted"/>
<organism evidence="1 2">
    <name type="scientific">Stylophora pistillata</name>
    <name type="common">Smooth cauliflower coral</name>
    <dbReference type="NCBI Taxonomy" id="50429"/>
    <lineage>
        <taxon>Eukaryota</taxon>
        <taxon>Metazoa</taxon>
        <taxon>Cnidaria</taxon>
        <taxon>Anthozoa</taxon>
        <taxon>Hexacorallia</taxon>
        <taxon>Scleractinia</taxon>
        <taxon>Astrocoeniina</taxon>
        <taxon>Pocilloporidae</taxon>
        <taxon>Stylophora</taxon>
    </lineage>
</organism>
<name>A0A2B4R3V5_STYPI</name>
<dbReference type="InterPro" id="IPR043502">
    <property type="entry name" value="DNA/RNA_pol_sf"/>
</dbReference>
<dbReference type="SUPFAM" id="SSF56672">
    <property type="entry name" value="DNA/RNA polymerases"/>
    <property type="match status" value="1"/>
</dbReference>
<evidence type="ECO:0000313" key="2">
    <source>
        <dbReference type="Proteomes" id="UP000225706"/>
    </source>
</evidence>
<feature type="non-terminal residue" evidence="1">
    <location>
        <position position="1"/>
    </location>
</feature>
<dbReference type="PANTHER" id="PTHR31511">
    <property type="entry name" value="PROTEIN CBG23764"/>
    <property type="match status" value="1"/>
</dbReference>
<comment type="caution">
    <text evidence="1">The sequence shown here is derived from an EMBL/GenBank/DDBJ whole genome shotgun (WGS) entry which is preliminary data.</text>
</comment>
<dbReference type="PANTHER" id="PTHR31511:SF12">
    <property type="entry name" value="RHO TERMINATION FACTOR N-TERMINAL DOMAIN-CONTAINING PROTEIN"/>
    <property type="match status" value="1"/>
</dbReference>
<keyword evidence="2" id="KW-1185">Reference proteome</keyword>
<dbReference type="Proteomes" id="UP000225706">
    <property type="component" value="Unassembled WGS sequence"/>
</dbReference>
<protein>
    <recommendedName>
        <fullName evidence="3">DNA-directed DNA polymerase</fullName>
    </recommendedName>
</protein>
<dbReference type="AlphaFoldDB" id="A0A2B4R3V5"/>
<gene>
    <name evidence="1" type="ORF">AWC38_SpisGene25462</name>
</gene>